<evidence type="ECO:0000259" key="8">
    <source>
        <dbReference type="Pfam" id="PF00441"/>
    </source>
</evidence>
<dbReference type="Gene3D" id="1.20.140.10">
    <property type="entry name" value="Butyryl-CoA Dehydrogenase, subunit A, domain 3"/>
    <property type="match status" value="1"/>
</dbReference>
<dbReference type="AlphaFoldDB" id="A0A9W6L1Q5"/>
<dbReference type="InterPro" id="IPR009075">
    <property type="entry name" value="AcylCo_DH/oxidase_C"/>
</dbReference>
<evidence type="ECO:0000256" key="5">
    <source>
        <dbReference type="ARBA" id="ARBA00023002"/>
    </source>
</evidence>
<comment type="caution">
    <text evidence="11">The sequence shown here is derived from an EMBL/GenBank/DDBJ whole genome shotgun (WGS) entry which is preliminary data.</text>
</comment>
<dbReference type="GO" id="GO:0050660">
    <property type="term" value="F:flavin adenine dinucleotide binding"/>
    <property type="evidence" value="ECO:0007669"/>
    <property type="project" value="InterPro"/>
</dbReference>
<evidence type="ECO:0000259" key="10">
    <source>
        <dbReference type="Pfam" id="PF02771"/>
    </source>
</evidence>
<dbReference type="Pfam" id="PF02770">
    <property type="entry name" value="Acyl-CoA_dh_M"/>
    <property type="match status" value="1"/>
</dbReference>
<dbReference type="Gene3D" id="1.10.540.10">
    <property type="entry name" value="Acyl-CoA dehydrogenase/oxidase, N-terminal domain"/>
    <property type="match status" value="1"/>
</dbReference>
<evidence type="ECO:0000256" key="4">
    <source>
        <dbReference type="ARBA" id="ARBA00022827"/>
    </source>
</evidence>
<dbReference type="SUPFAM" id="SSF47203">
    <property type="entry name" value="Acyl-CoA dehydrogenase C-terminal domain-like"/>
    <property type="match status" value="1"/>
</dbReference>
<feature type="domain" description="Acyl-CoA dehydrogenase/oxidase C-terminal" evidence="8">
    <location>
        <begin position="271"/>
        <end position="431"/>
    </location>
</feature>
<dbReference type="InterPro" id="IPR052161">
    <property type="entry name" value="Mycobact_Acyl-CoA_DH"/>
</dbReference>
<feature type="domain" description="Acyl-CoA dehydrogenase/oxidase N-terminal" evidence="10">
    <location>
        <begin position="71"/>
        <end position="153"/>
    </location>
</feature>
<organism evidence="11 12">
    <name type="scientific">Pseudonocardia halophobica</name>
    <dbReference type="NCBI Taxonomy" id="29401"/>
    <lineage>
        <taxon>Bacteria</taxon>
        <taxon>Bacillati</taxon>
        <taxon>Actinomycetota</taxon>
        <taxon>Actinomycetes</taxon>
        <taxon>Pseudonocardiales</taxon>
        <taxon>Pseudonocardiaceae</taxon>
        <taxon>Pseudonocardia</taxon>
    </lineage>
</organism>
<dbReference type="PANTHER" id="PTHR43292">
    <property type="entry name" value="ACYL-COA DEHYDROGENASE"/>
    <property type="match status" value="1"/>
</dbReference>
<dbReference type="InterPro" id="IPR036250">
    <property type="entry name" value="AcylCo_DH-like_C"/>
</dbReference>
<proteinExistence type="inferred from homology"/>
<dbReference type="GO" id="GO:0016627">
    <property type="term" value="F:oxidoreductase activity, acting on the CH-CH group of donors"/>
    <property type="evidence" value="ECO:0007669"/>
    <property type="project" value="InterPro"/>
</dbReference>
<keyword evidence="5 6" id="KW-0560">Oxidoreductase</keyword>
<evidence type="ECO:0000256" key="7">
    <source>
        <dbReference type="SAM" id="MobiDB-lite"/>
    </source>
</evidence>
<accession>A0A9W6L1Q5</accession>
<dbReference type="InterPro" id="IPR009100">
    <property type="entry name" value="AcylCoA_DH/oxidase_NM_dom_sf"/>
</dbReference>
<dbReference type="Proteomes" id="UP001143463">
    <property type="component" value="Unassembled WGS sequence"/>
</dbReference>
<keyword evidence="4 6" id="KW-0274">FAD</keyword>
<reference evidence="11" key="2">
    <citation type="submission" date="2023-01" db="EMBL/GenBank/DDBJ databases">
        <authorList>
            <person name="Sun Q."/>
            <person name="Evtushenko L."/>
        </authorList>
    </citation>
    <scope>NUCLEOTIDE SEQUENCE</scope>
    <source>
        <strain evidence="11">VKM Ac-1069</strain>
    </source>
</reference>
<evidence type="ECO:0000313" key="11">
    <source>
        <dbReference type="EMBL" id="GLL10566.1"/>
    </source>
</evidence>
<sequence length="439" mass="47702">MAPGPLNPQALSASTVSRGRARRQTMDQHDVDGPVVVDHEGAVMDNAAEQYRSEIRLWLAENAPADWRTVVPTLDEAAVVEYYQAWARKLHSGGNLVPHWPVEFAGRGLGIAGQVVQQQEFSRADAPRPRPLAISLGHAAATLMEHGDPAQQKLIDHILDGGIFCQGFSEPEAGSDLASLRTRAVRRGDSYIVTGQKTWSSFGRYASWCLLLARTDSEAPKHKGITFFLVDMKSPGLTVRPIKQPTGSAEFAEIFFDEVEVPAAMRIGEEGQGWRIAQTTLTSERAVQLLEMSASLRSSFDRLVAAASVPSAPGALPPVEDPAYRQRFADVALEIEVLAALSAQSLSRVMSYEDLGPLSSLVKIAMSRAVQNFSGLATELGGIEALADLGQPREMGYLSGHHYADHVRSWALTISAGTNEIQRNIIAERVLGLPREPRP</sequence>
<dbReference type="InterPro" id="IPR006091">
    <property type="entry name" value="Acyl-CoA_Oxase/DH_mid-dom"/>
</dbReference>
<gene>
    <name evidence="11" type="ORF">GCM10017577_17060</name>
</gene>
<evidence type="ECO:0000256" key="1">
    <source>
        <dbReference type="ARBA" id="ARBA00001974"/>
    </source>
</evidence>
<dbReference type="SUPFAM" id="SSF56645">
    <property type="entry name" value="Acyl-CoA dehydrogenase NM domain-like"/>
    <property type="match status" value="1"/>
</dbReference>
<dbReference type="InterPro" id="IPR013786">
    <property type="entry name" value="AcylCoA_DH/ox_N"/>
</dbReference>
<comment type="similarity">
    <text evidence="2 6">Belongs to the acyl-CoA dehydrogenase family.</text>
</comment>
<dbReference type="PANTHER" id="PTHR43292:SF4">
    <property type="entry name" value="ACYL-COA DEHYDROGENASE FADE34"/>
    <property type="match status" value="1"/>
</dbReference>
<reference evidence="11" key="1">
    <citation type="journal article" date="2014" name="Int. J. Syst. Evol. Microbiol.">
        <title>Complete genome sequence of Corynebacterium casei LMG S-19264T (=DSM 44701T), isolated from a smear-ripened cheese.</title>
        <authorList>
            <consortium name="US DOE Joint Genome Institute (JGI-PGF)"/>
            <person name="Walter F."/>
            <person name="Albersmeier A."/>
            <person name="Kalinowski J."/>
            <person name="Ruckert C."/>
        </authorList>
    </citation>
    <scope>NUCLEOTIDE SEQUENCE</scope>
    <source>
        <strain evidence="11">VKM Ac-1069</strain>
    </source>
</reference>
<evidence type="ECO:0000256" key="2">
    <source>
        <dbReference type="ARBA" id="ARBA00009347"/>
    </source>
</evidence>
<dbReference type="Pfam" id="PF02771">
    <property type="entry name" value="Acyl-CoA_dh_N"/>
    <property type="match status" value="1"/>
</dbReference>
<keyword evidence="12" id="KW-1185">Reference proteome</keyword>
<evidence type="ECO:0000256" key="3">
    <source>
        <dbReference type="ARBA" id="ARBA00022630"/>
    </source>
</evidence>
<feature type="region of interest" description="Disordered" evidence="7">
    <location>
        <begin position="1"/>
        <end position="29"/>
    </location>
</feature>
<keyword evidence="3 6" id="KW-0285">Flavoprotein</keyword>
<dbReference type="InterPro" id="IPR046373">
    <property type="entry name" value="Acyl-CoA_Oxase/DH_mid-dom_sf"/>
</dbReference>
<dbReference type="InterPro" id="IPR037069">
    <property type="entry name" value="AcylCoA_DH/ox_N_sf"/>
</dbReference>
<dbReference type="GO" id="GO:0005886">
    <property type="term" value="C:plasma membrane"/>
    <property type="evidence" value="ECO:0007669"/>
    <property type="project" value="TreeGrafter"/>
</dbReference>
<evidence type="ECO:0000256" key="6">
    <source>
        <dbReference type="RuleBase" id="RU362125"/>
    </source>
</evidence>
<dbReference type="Gene3D" id="2.40.110.10">
    <property type="entry name" value="Butyryl-CoA Dehydrogenase, subunit A, domain 2"/>
    <property type="match status" value="1"/>
</dbReference>
<feature type="domain" description="Acyl-CoA oxidase/dehydrogenase middle" evidence="9">
    <location>
        <begin position="165"/>
        <end position="259"/>
    </location>
</feature>
<dbReference type="Pfam" id="PF00441">
    <property type="entry name" value="Acyl-CoA_dh_1"/>
    <property type="match status" value="1"/>
</dbReference>
<evidence type="ECO:0000259" key="9">
    <source>
        <dbReference type="Pfam" id="PF02770"/>
    </source>
</evidence>
<name>A0A9W6L1Q5_9PSEU</name>
<dbReference type="FunFam" id="2.40.110.10:FF:000011">
    <property type="entry name" value="Acyl-CoA dehydrogenase FadE34"/>
    <property type="match status" value="1"/>
</dbReference>
<evidence type="ECO:0000313" key="12">
    <source>
        <dbReference type="Proteomes" id="UP001143463"/>
    </source>
</evidence>
<protein>
    <submittedName>
        <fullName evidence="11">Acyl-CoA dehydrogenase</fullName>
    </submittedName>
</protein>
<comment type="cofactor">
    <cofactor evidence="1 6">
        <name>FAD</name>
        <dbReference type="ChEBI" id="CHEBI:57692"/>
    </cofactor>
</comment>
<dbReference type="EMBL" id="BSFQ01000005">
    <property type="protein sequence ID" value="GLL10566.1"/>
    <property type="molecule type" value="Genomic_DNA"/>
</dbReference>